<dbReference type="EMBL" id="JAVRIA010000002">
    <property type="protein sequence ID" value="MDT0557761.1"/>
    <property type="molecule type" value="Genomic_DNA"/>
</dbReference>
<organism evidence="1 2">
    <name type="scientific">Microcosmobacter mediterraneus</name>
    <dbReference type="NCBI Taxonomy" id="3075607"/>
    <lineage>
        <taxon>Bacteria</taxon>
        <taxon>Pseudomonadati</taxon>
        <taxon>Bacteroidota</taxon>
        <taxon>Flavobacteriia</taxon>
        <taxon>Flavobacteriales</taxon>
        <taxon>Flavobacteriaceae</taxon>
        <taxon>Microcosmobacter</taxon>
    </lineage>
</organism>
<dbReference type="RefSeq" id="WP_311426538.1">
    <property type="nucleotide sequence ID" value="NZ_JAVRIA010000002.1"/>
</dbReference>
<evidence type="ECO:0000313" key="1">
    <source>
        <dbReference type="EMBL" id="MDT0557761.1"/>
    </source>
</evidence>
<keyword evidence="2" id="KW-1185">Reference proteome</keyword>
<sequence>MKPLKFIIILLVFFNFSCDEIEELLEEDIEVSISFQGLLEVESETLLNPEDQVEFNSEAATYNILQDPEIAELLESGSGTGEIKKIEITQIRYLFQNFEGNSDAVATGVFQLLDPSMFIQGFETVQTNLASADQNNSLYTIDGDFTEINERLTDSGSLIILFAGTASDNPVYFDVDVTVFVKVTITPPDL</sequence>
<comment type="caution">
    <text evidence="1">The sequence shown here is derived from an EMBL/GenBank/DDBJ whole genome shotgun (WGS) entry which is preliminary data.</text>
</comment>
<gene>
    <name evidence="1" type="ORF">RM697_03835</name>
</gene>
<reference evidence="1 2" key="1">
    <citation type="submission" date="2023-09" db="EMBL/GenBank/DDBJ databases">
        <authorList>
            <person name="Rey-Velasco X."/>
        </authorList>
    </citation>
    <scope>NUCLEOTIDE SEQUENCE [LARGE SCALE GENOMIC DNA]</scope>
    <source>
        <strain evidence="1 2">W332</strain>
    </source>
</reference>
<accession>A0ABU2YHY2</accession>
<protein>
    <submittedName>
        <fullName evidence="1">Uncharacterized protein</fullName>
    </submittedName>
</protein>
<name>A0ABU2YHY2_9FLAO</name>
<evidence type="ECO:0000313" key="2">
    <source>
        <dbReference type="Proteomes" id="UP001259492"/>
    </source>
</evidence>
<dbReference type="Proteomes" id="UP001259492">
    <property type="component" value="Unassembled WGS sequence"/>
</dbReference>
<proteinExistence type="predicted"/>